<keyword evidence="1" id="KW-0812">Transmembrane</keyword>
<evidence type="ECO:0000313" key="3">
    <source>
        <dbReference type="Proteomes" id="UP001162483"/>
    </source>
</evidence>
<comment type="caution">
    <text evidence="2">The sequence shown here is derived from an EMBL/GenBank/DDBJ whole genome shotgun (WGS) entry which is preliminary data.</text>
</comment>
<evidence type="ECO:0000313" key="2">
    <source>
        <dbReference type="EMBL" id="CAI9550778.1"/>
    </source>
</evidence>
<name>A0ABN9BSZ9_9NEOB</name>
<dbReference type="Proteomes" id="UP001162483">
    <property type="component" value="Unassembled WGS sequence"/>
</dbReference>
<accession>A0ABN9BSZ9</accession>
<keyword evidence="1" id="KW-0472">Membrane</keyword>
<organism evidence="2 3">
    <name type="scientific">Staurois parvus</name>
    <dbReference type="NCBI Taxonomy" id="386267"/>
    <lineage>
        <taxon>Eukaryota</taxon>
        <taxon>Metazoa</taxon>
        <taxon>Chordata</taxon>
        <taxon>Craniata</taxon>
        <taxon>Vertebrata</taxon>
        <taxon>Euteleostomi</taxon>
        <taxon>Amphibia</taxon>
        <taxon>Batrachia</taxon>
        <taxon>Anura</taxon>
        <taxon>Neobatrachia</taxon>
        <taxon>Ranoidea</taxon>
        <taxon>Ranidae</taxon>
        <taxon>Staurois</taxon>
    </lineage>
</organism>
<evidence type="ECO:0000256" key="1">
    <source>
        <dbReference type="SAM" id="Phobius"/>
    </source>
</evidence>
<dbReference type="EMBL" id="CATNWA010005794">
    <property type="protein sequence ID" value="CAI9550778.1"/>
    <property type="molecule type" value="Genomic_DNA"/>
</dbReference>
<proteinExistence type="predicted"/>
<protein>
    <submittedName>
        <fullName evidence="2">Uncharacterized protein</fullName>
    </submittedName>
</protein>
<keyword evidence="3" id="KW-1185">Reference proteome</keyword>
<gene>
    <name evidence="2" type="ORF">SPARVUS_LOCUS3620232</name>
</gene>
<reference evidence="2" key="1">
    <citation type="submission" date="2023-05" db="EMBL/GenBank/DDBJ databases">
        <authorList>
            <person name="Stuckert A."/>
        </authorList>
    </citation>
    <scope>NUCLEOTIDE SEQUENCE</scope>
</reference>
<keyword evidence="1" id="KW-1133">Transmembrane helix</keyword>
<sequence length="64" mass="7174">MEYRGGGIYITVYSFIFWTLYSKEKCNFISFKEARLGAGLEAGLGADLCKVGWGNLWSVRFVPG</sequence>
<feature type="transmembrane region" description="Helical" evidence="1">
    <location>
        <begin position="6"/>
        <end position="22"/>
    </location>
</feature>